<keyword evidence="3" id="KW-1185">Reference proteome</keyword>
<gene>
    <name evidence="2" type="ORF">WM40_16705</name>
</gene>
<dbReference type="Proteomes" id="UP000033618">
    <property type="component" value="Unassembled WGS sequence"/>
</dbReference>
<dbReference type="InterPro" id="IPR011083">
    <property type="entry name" value="Phage_tail_collar_dom"/>
</dbReference>
<comment type="caution">
    <text evidence="2">The sequence shown here is derived from an EMBL/GenBank/DDBJ whole genome shotgun (WGS) entry which is preliminary data.</text>
</comment>
<name>A0A0F5JXL3_9BURK</name>
<dbReference type="AlphaFoldDB" id="A0A0F5JXL3"/>
<dbReference type="STRING" id="28092.WM40_16705"/>
<dbReference type="SUPFAM" id="SSF88874">
    <property type="entry name" value="Receptor-binding domain of short tail fibre protein gp12"/>
    <property type="match status" value="1"/>
</dbReference>
<dbReference type="InterPro" id="IPR037053">
    <property type="entry name" value="Phage_tail_collar_dom_sf"/>
</dbReference>
<proteinExistence type="predicted"/>
<dbReference type="PATRIC" id="fig|28092.6.peg.3927"/>
<reference evidence="2 3" key="1">
    <citation type="submission" date="2015-03" db="EMBL/GenBank/DDBJ databases">
        <title>Draft Genome Sequence of Burkholderia andropogonis type strain ICMP2807, isolated from Sorghum bicolor.</title>
        <authorList>
            <person name="Lopes-Santos L."/>
            <person name="Castro D.B."/>
            <person name="Ottoboni L.M."/>
            <person name="Park D."/>
            <person name="Weirc B.S."/>
            <person name="Destefano S.A."/>
        </authorList>
    </citation>
    <scope>NUCLEOTIDE SEQUENCE [LARGE SCALE GENOMIC DNA]</scope>
    <source>
        <strain evidence="2 3">ICMP2807</strain>
    </source>
</reference>
<evidence type="ECO:0000313" key="3">
    <source>
        <dbReference type="Proteomes" id="UP000033618"/>
    </source>
</evidence>
<evidence type="ECO:0000313" key="2">
    <source>
        <dbReference type="EMBL" id="KKB62601.1"/>
    </source>
</evidence>
<feature type="domain" description="Phage tail collar" evidence="1">
    <location>
        <begin position="26"/>
        <end position="81"/>
    </location>
</feature>
<dbReference type="Pfam" id="PF07484">
    <property type="entry name" value="Collar"/>
    <property type="match status" value="1"/>
</dbReference>
<sequence length="264" mass="26255">MAAAAGAWSTNSFACSDTPVLGSICIMATPVSFGSFNRTYTLAAGQQLLINQNAALYALIGITYGGNSTSFNLPDLRGRVIVGADGTTTYSAGKTGGQASVTLTTAQLPAHFFSFSAPIPVNNLTAETKLSGLTGTVDLSNVKSTGKANALVMNVVSTGAGVISPSGSYLGKVSTALTAPYSTGTPDAKLAAGAIGGDLAVSVANGTTAPVTMSATATTTISGTATVSGVSNVVGGGQAVPTMPPYLVLSYYIATNGLYPSRDD</sequence>
<dbReference type="Gene3D" id="3.90.1340.10">
    <property type="entry name" value="Phage tail collar domain"/>
    <property type="match status" value="1"/>
</dbReference>
<organism evidence="2 3">
    <name type="scientific">Robbsia andropogonis</name>
    <dbReference type="NCBI Taxonomy" id="28092"/>
    <lineage>
        <taxon>Bacteria</taxon>
        <taxon>Pseudomonadati</taxon>
        <taxon>Pseudomonadota</taxon>
        <taxon>Betaproteobacteria</taxon>
        <taxon>Burkholderiales</taxon>
        <taxon>Burkholderiaceae</taxon>
        <taxon>Robbsia</taxon>
    </lineage>
</organism>
<evidence type="ECO:0000259" key="1">
    <source>
        <dbReference type="Pfam" id="PF07484"/>
    </source>
</evidence>
<accession>A0A0F5JXL3</accession>
<protein>
    <submittedName>
        <fullName evidence="2">Microcystin-dependent protein</fullName>
    </submittedName>
</protein>
<dbReference type="EMBL" id="LAQU01000018">
    <property type="protein sequence ID" value="KKB62601.1"/>
    <property type="molecule type" value="Genomic_DNA"/>
</dbReference>